<sequence>VKKVLVISYYWPPSGGPGVQRVLKFCKYLPEFGWEPIVLTVKNGEFPSLDESLIIEAKSIRVHYAGAISPYELFKVFSKSKRIQTHQLSAQTNEPIFNRFARWVRYNMVVPDGRIGWYPGAVRLGLNILESEDIDLIFSSGPPHTSHLIARKLSKNSGLKWTADFRDPWTDRFYYVESPRNRLIRWFDKILEKKVLSKADQITVVSPGFFNQLDNRAPIRDKSKILLNGFDEEDFKEMPFSNKGNENIVISHIGSLSRSQNPILLFKAILSYCGEFSKNGINLRLIGSVHPEIKVTINKFKLDHLVEFIEYLPHADAIKHMMESDALLIVIPELPGNNGIIPGKLYEYLRSGSQIILIGNDNCDAADIVRSVGGFCINQNRPYLDIAKITSIKTPREKSKLDQYSRRYQTEILSEIFSNCVNA</sequence>
<accession>A0A382BNJ0</accession>
<feature type="non-terminal residue" evidence="2">
    <location>
        <position position="1"/>
    </location>
</feature>
<organism evidence="2">
    <name type="scientific">marine metagenome</name>
    <dbReference type="NCBI Taxonomy" id="408172"/>
    <lineage>
        <taxon>unclassified sequences</taxon>
        <taxon>metagenomes</taxon>
        <taxon>ecological metagenomes</taxon>
    </lineage>
</organism>
<proteinExistence type="predicted"/>
<dbReference type="SUPFAM" id="SSF53756">
    <property type="entry name" value="UDP-Glycosyltransferase/glycogen phosphorylase"/>
    <property type="match status" value="1"/>
</dbReference>
<feature type="domain" description="Glycosyltransferase subfamily 4-like N-terminal" evidence="1">
    <location>
        <begin position="100"/>
        <end position="233"/>
    </location>
</feature>
<dbReference type="Pfam" id="PF13439">
    <property type="entry name" value="Glyco_transf_4"/>
    <property type="match status" value="1"/>
</dbReference>
<reference evidence="2" key="1">
    <citation type="submission" date="2018-05" db="EMBL/GenBank/DDBJ databases">
        <authorList>
            <person name="Lanie J.A."/>
            <person name="Ng W.-L."/>
            <person name="Kazmierczak K.M."/>
            <person name="Andrzejewski T.M."/>
            <person name="Davidsen T.M."/>
            <person name="Wayne K.J."/>
            <person name="Tettelin H."/>
            <person name="Glass J.I."/>
            <person name="Rusch D."/>
            <person name="Podicherti R."/>
            <person name="Tsui H.-C.T."/>
            <person name="Winkler M.E."/>
        </authorList>
    </citation>
    <scope>NUCLEOTIDE SEQUENCE</scope>
</reference>
<dbReference type="Gene3D" id="3.40.50.2000">
    <property type="entry name" value="Glycogen Phosphorylase B"/>
    <property type="match status" value="2"/>
</dbReference>
<dbReference type="InterPro" id="IPR028098">
    <property type="entry name" value="Glyco_trans_4-like_N"/>
</dbReference>
<name>A0A382BNJ0_9ZZZZ</name>
<dbReference type="EMBL" id="UINC01030651">
    <property type="protein sequence ID" value="SVB15388.1"/>
    <property type="molecule type" value="Genomic_DNA"/>
</dbReference>
<evidence type="ECO:0000259" key="1">
    <source>
        <dbReference type="Pfam" id="PF13439"/>
    </source>
</evidence>
<dbReference type="AlphaFoldDB" id="A0A382BNJ0"/>
<gene>
    <name evidence="2" type="ORF">METZ01_LOCUS168242</name>
</gene>
<evidence type="ECO:0000313" key="2">
    <source>
        <dbReference type="EMBL" id="SVB15388.1"/>
    </source>
</evidence>
<protein>
    <recommendedName>
        <fullName evidence="1">Glycosyltransferase subfamily 4-like N-terminal domain-containing protein</fullName>
    </recommendedName>
</protein>